<dbReference type="EMBL" id="AP009386">
    <property type="protein sequence ID" value="BAG45542.1"/>
    <property type="molecule type" value="Genomic_DNA"/>
</dbReference>
<protein>
    <submittedName>
        <fullName evidence="1">Probable bacteriophage tail component protein</fullName>
    </submittedName>
</protein>
<dbReference type="AlphaFoldDB" id="A0A0H3KJY9"/>
<organism evidence="1 2">
    <name type="scientific">Burkholderia multivorans (strain ATCC 17616 / 249)</name>
    <dbReference type="NCBI Taxonomy" id="395019"/>
    <lineage>
        <taxon>Bacteria</taxon>
        <taxon>Pseudomonadati</taxon>
        <taxon>Pseudomonadota</taxon>
        <taxon>Betaproteobacteria</taxon>
        <taxon>Burkholderiales</taxon>
        <taxon>Burkholderiaceae</taxon>
        <taxon>Burkholderia</taxon>
        <taxon>Burkholderia cepacia complex</taxon>
    </lineage>
</organism>
<dbReference type="Proteomes" id="UP000008815">
    <property type="component" value="Chromosome 2"/>
</dbReference>
<name>A0A0H3KJY9_BURM1</name>
<dbReference type="eggNOG" id="ENOG5032RTF">
    <property type="taxonomic scope" value="Bacteria"/>
</dbReference>
<evidence type="ECO:0000313" key="1">
    <source>
        <dbReference type="EMBL" id="BAG45542.1"/>
    </source>
</evidence>
<gene>
    <name evidence="1" type="ordered locus">BMULJ_03670</name>
</gene>
<proteinExistence type="predicted"/>
<dbReference type="Pfam" id="PF06891">
    <property type="entry name" value="P2_Phage_GpR"/>
    <property type="match status" value="1"/>
</dbReference>
<dbReference type="STRING" id="395019.BMULJ_03670"/>
<dbReference type="RefSeq" id="WP_012217423.1">
    <property type="nucleotide sequence ID" value="NC_010086.1"/>
</dbReference>
<evidence type="ECO:0000313" key="2">
    <source>
        <dbReference type="Proteomes" id="UP000008815"/>
    </source>
</evidence>
<sequence>MNKPNSLRAALTAALPEFARNPDRLHLFIEHGSIAVTAAQSLSFEYAYTLDIVVTDYAGHSDHLIVPIIAWLKVHQPELLLNRDLCRDGFKFQAELLDNGKSDVEILLKLTERVGVTERPDGYEIRHFGEPPIAGT</sequence>
<dbReference type="KEGG" id="bmj:BMULJ_03670"/>
<dbReference type="KEGG" id="bmu:Bmul_4846"/>
<accession>A0A0H3KJY9</accession>
<keyword evidence="2" id="KW-1185">Reference proteome</keyword>
<dbReference type="InterPro" id="IPR009678">
    <property type="entry name" value="Phage_tail_completion_R"/>
</dbReference>
<dbReference type="HOGENOM" id="CLU_122706_0_0_4"/>
<reference evidence="1 2" key="1">
    <citation type="submission" date="2007-04" db="EMBL/GenBank/DDBJ databases">
        <title>Complete genome sequence of Burkholderia multivorans ATCC 17616.</title>
        <authorList>
            <person name="Ohtsubo Y."/>
            <person name="Yamashita A."/>
            <person name="Kurokawa K."/>
            <person name="Takami H."/>
            <person name="Yuhara S."/>
            <person name="Nishiyama E."/>
            <person name="Endo R."/>
            <person name="Miyazaki R."/>
            <person name="Ono A."/>
            <person name="Yano K."/>
            <person name="Ito M."/>
            <person name="Sota M."/>
            <person name="Yuji N."/>
            <person name="Hattori M."/>
            <person name="Tsuda M."/>
        </authorList>
    </citation>
    <scope>NUCLEOTIDE SEQUENCE [LARGE SCALE GENOMIC DNA]</scope>
    <source>
        <strain evidence="2">ATCC 17616 / 249</strain>
    </source>
</reference>